<feature type="compositionally biased region" description="Polar residues" evidence="1">
    <location>
        <begin position="28"/>
        <end position="72"/>
    </location>
</feature>
<feature type="compositionally biased region" description="Gly residues" evidence="1">
    <location>
        <begin position="233"/>
        <end position="274"/>
    </location>
</feature>
<organism evidence="2 3">
    <name type="scientific">Amphibalanus amphitrite</name>
    <name type="common">Striped barnacle</name>
    <name type="synonym">Balanus amphitrite</name>
    <dbReference type="NCBI Taxonomy" id="1232801"/>
    <lineage>
        <taxon>Eukaryota</taxon>
        <taxon>Metazoa</taxon>
        <taxon>Ecdysozoa</taxon>
        <taxon>Arthropoda</taxon>
        <taxon>Crustacea</taxon>
        <taxon>Multicrustacea</taxon>
        <taxon>Cirripedia</taxon>
        <taxon>Thoracica</taxon>
        <taxon>Thoracicalcarea</taxon>
        <taxon>Balanomorpha</taxon>
        <taxon>Balanoidea</taxon>
        <taxon>Balanidae</taxon>
        <taxon>Amphibalaninae</taxon>
        <taxon>Amphibalanus</taxon>
    </lineage>
</organism>
<evidence type="ECO:0000256" key="1">
    <source>
        <dbReference type="SAM" id="MobiDB-lite"/>
    </source>
</evidence>
<dbReference type="AlphaFoldDB" id="A0A6A4X8C6"/>
<dbReference type="EMBL" id="VIIS01000182">
    <property type="protein sequence ID" value="KAF0312274.1"/>
    <property type="molecule type" value="Genomic_DNA"/>
</dbReference>
<evidence type="ECO:0000313" key="2">
    <source>
        <dbReference type="EMBL" id="KAF0312274.1"/>
    </source>
</evidence>
<evidence type="ECO:0000313" key="3">
    <source>
        <dbReference type="Proteomes" id="UP000440578"/>
    </source>
</evidence>
<gene>
    <name evidence="2" type="ORF">FJT64_016952</name>
</gene>
<feature type="region of interest" description="Disordered" evidence="1">
    <location>
        <begin position="18"/>
        <end position="299"/>
    </location>
</feature>
<keyword evidence="3" id="KW-1185">Reference proteome</keyword>
<reference evidence="2 3" key="1">
    <citation type="submission" date="2019-07" db="EMBL/GenBank/DDBJ databases">
        <title>Draft genome assembly of a fouling barnacle, Amphibalanus amphitrite (Darwin, 1854): The first reference genome for Thecostraca.</title>
        <authorList>
            <person name="Kim W."/>
        </authorList>
    </citation>
    <scope>NUCLEOTIDE SEQUENCE [LARGE SCALE GENOMIC DNA]</scope>
    <source>
        <strain evidence="2">SNU_AA5</strain>
        <tissue evidence="2">Soma without cirri and trophi</tissue>
    </source>
</reference>
<dbReference type="OrthoDB" id="6106100at2759"/>
<accession>A0A6A4X8C6</accession>
<comment type="caution">
    <text evidence="2">The sequence shown here is derived from an EMBL/GenBank/DDBJ whole genome shotgun (WGS) entry which is preliminary data.</text>
</comment>
<feature type="compositionally biased region" description="Polar residues" evidence="1">
    <location>
        <begin position="155"/>
        <end position="166"/>
    </location>
</feature>
<dbReference type="Proteomes" id="UP000440578">
    <property type="component" value="Unassembled WGS sequence"/>
</dbReference>
<proteinExistence type="predicted"/>
<feature type="compositionally biased region" description="Low complexity" evidence="1">
    <location>
        <begin position="275"/>
        <end position="286"/>
    </location>
</feature>
<sequence length="346" mass="36792">MVWLRSAWQARFCLVSQLGDGSPARADGTQSRPPSELSQNGSSGYGSTFSQGNPQYGSMRSQRSFQYGSTRSQRGEGDRPAGHQLLPIPQSPDLPEAPLTHDKTTQSEANNNEERPVPPQRGPSAKPPYHNLSLPYRGHRARQRQEMNQAERRAAQSQPQTETEPQADSFEMWEQTPPHPLANRGFYNCSQSQQRLPSAEPWAPPHQRPSSHLNPAHRPRPHGSRPAAHGQMGQHGGPAGSHGGPTGPHGGSAGPHGGPGGPHGGPAGPHGGPAGPHTGPGQVPMPAGGGGAGARGPMTYNVKNGTVYADLEYRDVCGAPSRVQKDYVPTEYAVLQFSGASHEIDV</sequence>
<name>A0A6A4X8C6_AMPAM</name>
<feature type="compositionally biased region" description="Basic and acidic residues" evidence="1">
    <location>
        <begin position="143"/>
        <end position="154"/>
    </location>
</feature>
<protein>
    <submittedName>
        <fullName evidence="2">Uncharacterized protein</fullName>
    </submittedName>
</protein>